<gene>
    <name evidence="1" type="ORF">Aory05_000443700</name>
</gene>
<protein>
    <submittedName>
        <fullName evidence="1">Unnamed protein product</fullName>
    </submittedName>
</protein>
<evidence type="ECO:0000313" key="2">
    <source>
        <dbReference type="Proteomes" id="UP001165189"/>
    </source>
</evidence>
<sequence length="99" mass="11116">MCKKTARDNPAYVCTVCQPQRFAIHPTHPSAEDGIANECFLVNCPAASLGRYAAFLPHVSMGADELMQDDLHDHESGRLPHHSRLFYLLLRLRDWGLLG</sequence>
<comment type="caution">
    <text evidence="1">The sequence shown here is derived from an EMBL/GenBank/DDBJ whole genome shotgun (WGS) entry which is preliminary data.</text>
</comment>
<dbReference type="Proteomes" id="UP001165189">
    <property type="component" value="Unassembled WGS sequence"/>
</dbReference>
<dbReference type="EMBL" id="BSYB01000015">
    <property type="protein sequence ID" value="GMG45557.1"/>
    <property type="molecule type" value="Genomic_DNA"/>
</dbReference>
<evidence type="ECO:0000313" key="1">
    <source>
        <dbReference type="EMBL" id="GMG45557.1"/>
    </source>
</evidence>
<proteinExistence type="predicted"/>
<keyword evidence="2" id="KW-1185">Reference proteome</keyword>
<organism evidence="1 2">
    <name type="scientific">Aspergillus oryzae var. brunneus</name>
    <dbReference type="NCBI Taxonomy" id="332754"/>
    <lineage>
        <taxon>Eukaryota</taxon>
        <taxon>Fungi</taxon>
        <taxon>Dikarya</taxon>
        <taxon>Ascomycota</taxon>
        <taxon>Pezizomycotina</taxon>
        <taxon>Eurotiomycetes</taxon>
        <taxon>Eurotiomycetidae</taxon>
        <taxon>Eurotiales</taxon>
        <taxon>Aspergillaceae</taxon>
        <taxon>Aspergillus</taxon>
        <taxon>Aspergillus subgen. Circumdati</taxon>
    </lineage>
</organism>
<reference evidence="1" key="1">
    <citation type="submission" date="2023-04" db="EMBL/GenBank/DDBJ databases">
        <title>Aspergillus oryzae var. brunneus NBRC 4377.</title>
        <authorList>
            <person name="Ichikawa N."/>
            <person name="Sato H."/>
            <person name="Tonouchi N."/>
        </authorList>
    </citation>
    <scope>NUCLEOTIDE SEQUENCE</scope>
    <source>
        <strain evidence="1">NBRC 4377</strain>
    </source>
</reference>
<accession>A0ABQ6KK48</accession>
<name>A0ABQ6KK48_ASPOZ</name>